<dbReference type="CDD" id="cd14981">
    <property type="entry name" value="7tmA_Prostanoid_R"/>
    <property type="match status" value="1"/>
</dbReference>
<organism evidence="17 18">
    <name type="scientific">Mytilus edulis</name>
    <name type="common">Blue mussel</name>
    <dbReference type="NCBI Taxonomy" id="6550"/>
    <lineage>
        <taxon>Eukaryota</taxon>
        <taxon>Metazoa</taxon>
        <taxon>Spiralia</taxon>
        <taxon>Lophotrochozoa</taxon>
        <taxon>Mollusca</taxon>
        <taxon>Bivalvia</taxon>
        <taxon>Autobranchia</taxon>
        <taxon>Pteriomorphia</taxon>
        <taxon>Mytilida</taxon>
        <taxon>Mytiloidea</taxon>
        <taxon>Mytilidae</taxon>
        <taxon>Mytilinae</taxon>
        <taxon>Mytilus</taxon>
    </lineage>
</organism>
<dbReference type="PANTHER" id="PTHR11866">
    <property type="entry name" value="G-PROTEIN COUPLED RECEPTOR FAMILY 1 MEMBER"/>
    <property type="match status" value="1"/>
</dbReference>
<evidence type="ECO:0000256" key="11">
    <source>
        <dbReference type="ARBA" id="ARBA00023180"/>
    </source>
</evidence>
<comment type="caution">
    <text evidence="17">The sequence shown here is derived from an EMBL/GenBank/DDBJ whole genome shotgun (WGS) entry which is preliminary data.</text>
</comment>
<evidence type="ECO:0000256" key="5">
    <source>
        <dbReference type="ARBA" id="ARBA00022692"/>
    </source>
</evidence>
<dbReference type="InterPro" id="IPR008365">
    <property type="entry name" value="Prostanoid_rcpt"/>
</dbReference>
<keyword evidence="5 15" id="KW-0812">Transmembrane</keyword>
<dbReference type="PRINTS" id="PR01788">
    <property type="entry name" value="PROSTANOIDR"/>
</dbReference>
<evidence type="ECO:0000256" key="1">
    <source>
        <dbReference type="ARBA" id="ARBA00004651"/>
    </source>
</evidence>
<dbReference type="GO" id="GO:0004960">
    <property type="term" value="F:thromboxane receptor activity"/>
    <property type="evidence" value="ECO:0007669"/>
    <property type="project" value="UniProtKB-ARBA"/>
</dbReference>
<dbReference type="PROSITE" id="PS50262">
    <property type="entry name" value="G_PROTEIN_RECEP_F1_2"/>
    <property type="match status" value="1"/>
</dbReference>
<keyword evidence="6 15" id="KW-1133">Transmembrane helix</keyword>
<evidence type="ECO:0000256" key="13">
    <source>
        <dbReference type="ARBA" id="ARBA00029815"/>
    </source>
</evidence>
<evidence type="ECO:0000256" key="4">
    <source>
        <dbReference type="ARBA" id="ARBA00022553"/>
    </source>
</evidence>
<dbReference type="SUPFAM" id="SSF81321">
    <property type="entry name" value="Family A G protein-coupled receptor-like"/>
    <property type="match status" value="1"/>
</dbReference>
<dbReference type="FunFam" id="1.20.1070.10:FF:000163">
    <property type="entry name" value="Thromboxane A2 receptor"/>
    <property type="match status" value="1"/>
</dbReference>
<keyword evidence="12" id="KW-0807">Transducer</keyword>
<dbReference type="AlphaFoldDB" id="A0A8S3QAA2"/>
<feature type="transmembrane region" description="Helical" evidence="15">
    <location>
        <begin position="69"/>
        <end position="96"/>
    </location>
</feature>
<dbReference type="InterPro" id="IPR017452">
    <property type="entry name" value="GPCR_Rhodpsn_7TM"/>
</dbReference>
<feature type="transmembrane region" description="Helical" evidence="15">
    <location>
        <begin position="255"/>
        <end position="278"/>
    </location>
</feature>
<keyword evidence="9" id="KW-1015">Disulfide bond</keyword>
<gene>
    <name evidence="17" type="ORF">MEDL_8714</name>
</gene>
<evidence type="ECO:0000256" key="6">
    <source>
        <dbReference type="ARBA" id="ARBA00022989"/>
    </source>
</evidence>
<dbReference type="PRINTS" id="PR00237">
    <property type="entry name" value="GPCRRHODOPSN"/>
</dbReference>
<comment type="subcellular location">
    <subcellularLocation>
        <location evidence="1">Cell membrane</location>
        <topology evidence="1">Multi-pass membrane protein</topology>
    </subcellularLocation>
</comment>
<dbReference type="GO" id="GO:0007204">
    <property type="term" value="P:positive regulation of cytosolic calcium ion concentration"/>
    <property type="evidence" value="ECO:0007669"/>
    <property type="project" value="TreeGrafter"/>
</dbReference>
<feature type="transmembrane region" description="Helical" evidence="15">
    <location>
        <begin position="36"/>
        <end position="57"/>
    </location>
</feature>
<dbReference type="GO" id="GO:0007189">
    <property type="term" value="P:adenylate cyclase-activating G protein-coupled receptor signaling pathway"/>
    <property type="evidence" value="ECO:0007669"/>
    <property type="project" value="TreeGrafter"/>
</dbReference>
<feature type="transmembrane region" description="Helical" evidence="15">
    <location>
        <begin position="199"/>
        <end position="226"/>
    </location>
</feature>
<dbReference type="Proteomes" id="UP000683360">
    <property type="component" value="Unassembled WGS sequence"/>
</dbReference>
<dbReference type="GO" id="GO:0004957">
    <property type="term" value="F:prostaglandin E receptor activity"/>
    <property type="evidence" value="ECO:0007669"/>
    <property type="project" value="InterPro"/>
</dbReference>
<protein>
    <recommendedName>
        <fullName evidence="2">Thromboxane A2 receptor</fullName>
    </recommendedName>
    <alternativeName>
        <fullName evidence="13">Prostanoid TP receptor</fullName>
    </alternativeName>
</protein>
<proteinExistence type="predicted"/>
<evidence type="ECO:0000256" key="10">
    <source>
        <dbReference type="ARBA" id="ARBA00023170"/>
    </source>
</evidence>
<accession>A0A8S3QAA2</accession>
<evidence type="ECO:0000256" key="7">
    <source>
        <dbReference type="ARBA" id="ARBA00023040"/>
    </source>
</evidence>
<keyword evidence="18" id="KW-1185">Reference proteome</keyword>
<keyword evidence="10" id="KW-0675">Receptor</keyword>
<name>A0A8S3QAA2_MYTED</name>
<dbReference type="InterPro" id="IPR000276">
    <property type="entry name" value="GPCR_Rhodpsn"/>
</dbReference>
<keyword evidence="11" id="KW-0325">Glycoprotein</keyword>
<sequence>MFGFIGNTSGSPQSSATQPYNQTNDTDYTSNIHNTVIISGVMFGAGVLGNILALIVLIRSEPEQKRTIFYRLVAGLCITDFLGITLTSPVVLAVYVNNLQWIGGTAMCNYFGYVMIFASFATMLIVCSMSIERVFCIIYPLIYNTRSSTKHATMILIFCWTIAACFAALPFLGFGQLVLHYPRTWCFVDYFTNDPVDKVFNYLFASLAIAVIIVTVCCNLTVMFTLTKRQCQHVSKYGRSKYGSNSKRFNECQMLVQLVGVTIVFSACYMPLMARIIINQTGLLPRNFLLDLFVIRIASLNQILDPWVYILLRRELLWKVISGFKTLFRIGQNQLEDINPTKCSLDIENDTCCIFCYHCLCDPPRVKRPRPDSMYSMYSYDLENLHPSTPTLIRSRSLLQNDRSSYISMKPVNISAQHSLKQNFVDSVVDSRCVDSRQTLNRRTTSVRAGSGSLHDEGKLAVTMPRMVPDIAADIVAGWDRLTPRI</sequence>
<evidence type="ECO:0000256" key="9">
    <source>
        <dbReference type="ARBA" id="ARBA00023157"/>
    </source>
</evidence>
<dbReference type="OrthoDB" id="5959154at2759"/>
<evidence type="ECO:0000259" key="16">
    <source>
        <dbReference type="PROSITE" id="PS50262"/>
    </source>
</evidence>
<evidence type="ECO:0000256" key="14">
    <source>
        <dbReference type="SAM" id="MobiDB-lite"/>
    </source>
</evidence>
<dbReference type="Gene3D" id="1.20.1070.10">
    <property type="entry name" value="Rhodopsin 7-helix transmembrane proteins"/>
    <property type="match status" value="1"/>
</dbReference>
<keyword evidence="7" id="KW-0297">G-protein coupled receptor</keyword>
<evidence type="ECO:0000256" key="8">
    <source>
        <dbReference type="ARBA" id="ARBA00023136"/>
    </source>
</evidence>
<evidence type="ECO:0000313" key="17">
    <source>
        <dbReference type="EMBL" id="CAG2193607.1"/>
    </source>
</evidence>
<dbReference type="InterPro" id="IPR001758">
    <property type="entry name" value="Prost_EP4_rcpt"/>
</dbReference>
<evidence type="ECO:0000313" key="18">
    <source>
        <dbReference type="Proteomes" id="UP000683360"/>
    </source>
</evidence>
<feature type="transmembrane region" description="Helical" evidence="15">
    <location>
        <begin position="116"/>
        <end position="142"/>
    </location>
</feature>
<dbReference type="GO" id="GO:0005886">
    <property type="term" value="C:plasma membrane"/>
    <property type="evidence" value="ECO:0007669"/>
    <property type="project" value="UniProtKB-SubCell"/>
</dbReference>
<evidence type="ECO:0000256" key="12">
    <source>
        <dbReference type="ARBA" id="ARBA00023224"/>
    </source>
</evidence>
<feature type="domain" description="G-protein coupled receptors family 1 profile" evidence="16">
    <location>
        <begin position="49"/>
        <end position="309"/>
    </location>
</feature>
<dbReference type="PANTHER" id="PTHR11866:SF16">
    <property type="entry name" value="PROSTAGLANDIN E2 RECEPTOR EP4 SUBTYPE-LIKE PROTEIN"/>
    <property type="match status" value="1"/>
</dbReference>
<feature type="transmembrane region" description="Helical" evidence="15">
    <location>
        <begin position="154"/>
        <end position="179"/>
    </location>
</feature>
<reference evidence="17" key="1">
    <citation type="submission" date="2021-03" db="EMBL/GenBank/DDBJ databases">
        <authorList>
            <person name="Bekaert M."/>
        </authorList>
    </citation>
    <scope>NUCLEOTIDE SEQUENCE</scope>
</reference>
<feature type="region of interest" description="Disordered" evidence="14">
    <location>
        <begin position="1"/>
        <end position="22"/>
    </location>
</feature>
<evidence type="ECO:0000256" key="3">
    <source>
        <dbReference type="ARBA" id="ARBA00022475"/>
    </source>
</evidence>
<dbReference type="PRINTS" id="PR00586">
    <property type="entry name" value="PRSTNOIDEP4R"/>
</dbReference>
<evidence type="ECO:0000256" key="15">
    <source>
        <dbReference type="SAM" id="Phobius"/>
    </source>
</evidence>
<dbReference type="Pfam" id="PF00001">
    <property type="entry name" value="7tm_1"/>
    <property type="match status" value="1"/>
</dbReference>
<dbReference type="EMBL" id="CAJPWZ010000461">
    <property type="protein sequence ID" value="CAG2193607.1"/>
    <property type="molecule type" value="Genomic_DNA"/>
</dbReference>
<keyword evidence="8 15" id="KW-0472">Membrane</keyword>
<keyword evidence="4" id="KW-0597">Phosphoprotein</keyword>
<keyword evidence="3" id="KW-1003">Cell membrane</keyword>
<evidence type="ECO:0000256" key="2">
    <source>
        <dbReference type="ARBA" id="ARBA00017628"/>
    </source>
</evidence>